<dbReference type="AlphaFoldDB" id="A0A167SRK5"/>
<evidence type="ECO:0000313" key="2">
    <source>
        <dbReference type="Proteomes" id="UP000076532"/>
    </source>
</evidence>
<dbReference type="Proteomes" id="UP000076532">
    <property type="component" value="Unassembled WGS sequence"/>
</dbReference>
<reference evidence="1 2" key="1">
    <citation type="journal article" date="2016" name="Mol. Biol. Evol.">
        <title>Comparative Genomics of Early-Diverging Mushroom-Forming Fungi Provides Insights into the Origins of Lignocellulose Decay Capabilities.</title>
        <authorList>
            <person name="Nagy L.G."/>
            <person name="Riley R."/>
            <person name="Tritt A."/>
            <person name="Adam C."/>
            <person name="Daum C."/>
            <person name="Floudas D."/>
            <person name="Sun H."/>
            <person name="Yadav J.S."/>
            <person name="Pangilinan J."/>
            <person name="Larsson K.H."/>
            <person name="Matsuura K."/>
            <person name="Barry K."/>
            <person name="Labutti K."/>
            <person name="Kuo R."/>
            <person name="Ohm R.A."/>
            <person name="Bhattacharya S.S."/>
            <person name="Shirouzu T."/>
            <person name="Yoshinaga Y."/>
            <person name="Martin F.M."/>
            <person name="Grigoriev I.V."/>
            <person name="Hibbett D.S."/>
        </authorList>
    </citation>
    <scope>NUCLEOTIDE SEQUENCE [LARGE SCALE GENOMIC DNA]</scope>
    <source>
        <strain evidence="1 2">CBS 109695</strain>
    </source>
</reference>
<evidence type="ECO:0000313" key="1">
    <source>
        <dbReference type="EMBL" id="KZP02174.1"/>
    </source>
</evidence>
<dbReference type="EMBL" id="KV418879">
    <property type="protein sequence ID" value="KZP02174.1"/>
    <property type="molecule type" value="Genomic_DNA"/>
</dbReference>
<name>A0A167SRK5_9AGAM</name>
<sequence length="54" mass="6030">MAPKDCLESRNCESKGMVGVPFDIIPEFPATSSRVRAQFRERGGLSNCYERGHV</sequence>
<accession>A0A167SRK5</accession>
<gene>
    <name evidence="1" type="ORF">FIBSPDRAFT_880529</name>
</gene>
<protein>
    <submittedName>
        <fullName evidence="1">Uncharacterized protein</fullName>
    </submittedName>
</protein>
<keyword evidence="2" id="KW-1185">Reference proteome</keyword>
<proteinExistence type="predicted"/>
<organism evidence="1 2">
    <name type="scientific">Athelia psychrophila</name>
    <dbReference type="NCBI Taxonomy" id="1759441"/>
    <lineage>
        <taxon>Eukaryota</taxon>
        <taxon>Fungi</taxon>
        <taxon>Dikarya</taxon>
        <taxon>Basidiomycota</taxon>
        <taxon>Agaricomycotina</taxon>
        <taxon>Agaricomycetes</taxon>
        <taxon>Agaricomycetidae</taxon>
        <taxon>Atheliales</taxon>
        <taxon>Atheliaceae</taxon>
        <taxon>Athelia</taxon>
    </lineage>
</organism>